<accession>A0AA88RMR6</accession>
<sequence>MSKFSDQSSHKSQEAQVSTKVMHHFLSSLNSNILYYLCVSATRSFFSLSAFRGSKPNETKHR</sequence>
<organism evidence="1 2">
    <name type="scientific">Escallonia rubra</name>
    <dbReference type="NCBI Taxonomy" id="112253"/>
    <lineage>
        <taxon>Eukaryota</taxon>
        <taxon>Viridiplantae</taxon>
        <taxon>Streptophyta</taxon>
        <taxon>Embryophyta</taxon>
        <taxon>Tracheophyta</taxon>
        <taxon>Spermatophyta</taxon>
        <taxon>Magnoliopsida</taxon>
        <taxon>eudicotyledons</taxon>
        <taxon>Gunneridae</taxon>
        <taxon>Pentapetalae</taxon>
        <taxon>asterids</taxon>
        <taxon>campanulids</taxon>
        <taxon>Escalloniales</taxon>
        <taxon>Escalloniaceae</taxon>
        <taxon>Escallonia</taxon>
    </lineage>
</organism>
<gene>
    <name evidence="1" type="ORF">RJ640_026215</name>
</gene>
<comment type="caution">
    <text evidence="1">The sequence shown here is derived from an EMBL/GenBank/DDBJ whole genome shotgun (WGS) entry which is preliminary data.</text>
</comment>
<dbReference type="AlphaFoldDB" id="A0AA88RMR6"/>
<dbReference type="Proteomes" id="UP001187471">
    <property type="component" value="Unassembled WGS sequence"/>
</dbReference>
<keyword evidence="2" id="KW-1185">Reference proteome</keyword>
<evidence type="ECO:0000313" key="2">
    <source>
        <dbReference type="Proteomes" id="UP001187471"/>
    </source>
</evidence>
<proteinExistence type="predicted"/>
<dbReference type="EMBL" id="JAVXUO010000799">
    <property type="protein sequence ID" value="KAK2988947.1"/>
    <property type="molecule type" value="Genomic_DNA"/>
</dbReference>
<evidence type="ECO:0000313" key="1">
    <source>
        <dbReference type="EMBL" id="KAK2988947.1"/>
    </source>
</evidence>
<name>A0AA88RMR6_9ASTE</name>
<protein>
    <submittedName>
        <fullName evidence="1">Uncharacterized protein</fullName>
    </submittedName>
</protein>
<reference evidence="1" key="1">
    <citation type="submission" date="2022-12" db="EMBL/GenBank/DDBJ databases">
        <title>Draft genome assemblies for two species of Escallonia (Escalloniales).</title>
        <authorList>
            <person name="Chanderbali A."/>
            <person name="Dervinis C."/>
            <person name="Anghel I."/>
            <person name="Soltis D."/>
            <person name="Soltis P."/>
            <person name="Zapata F."/>
        </authorList>
    </citation>
    <scope>NUCLEOTIDE SEQUENCE</scope>
    <source>
        <strain evidence="1">UCBG92.1500</strain>
        <tissue evidence="1">Leaf</tissue>
    </source>
</reference>